<dbReference type="Proteomes" id="UP000013523">
    <property type="component" value="Chromosome"/>
</dbReference>
<comment type="similarity">
    <text evidence="4 9">Belongs to the SurE nucleotidase family.</text>
</comment>
<feature type="binding site" evidence="9">
    <location>
        <position position="8"/>
    </location>
    <ligand>
        <name>a divalent metal cation</name>
        <dbReference type="ChEBI" id="CHEBI:60240"/>
    </ligand>
</feature>
<keyword evidence="5 9" id="KW-0963">Cytoplasm</keyword>
<dbReference type="Gene3D" id="3.40.1210.10">
    <property type="entry name" value="Survival protein SurE-like phosphatase/nucleotidase"/>
    <property type="match status" value="1"/>
</dbReference>
<dbReference type="PANTHER" id="PTHR30457">
    <property type="entry name" value="5'-NUCLEOTIDASE SURE"/>
    <property type="match status" value="1"/>
</dbReference>
<dbReference type="GO" id="GO:0008253">
    <property type="term" value="F:5'-nucleotidase activity"/>
    <property type="evidence" value="ECO:0007669"/>
    <property type="project" value="UniProtKB-UniRule"/>
</dbReference>
<comment type="cofactor">
    <cofactor evidence="2">
        <name>Mg(2+)</name>
        <dbReference type="ChEBI" id="CHEBI:18420"/>
    </cofactor>
</comment>
<dbReference type="EC" id="3.1.3.5" evidence="9"/>
<dbReference type="eggNOG" id="COG0496">
    <property type="taxonomic scope" value="Bacteria"/>
</dbReference>
<evidence type="ECO:0000256" key="4">
    <source>
        <dbReference type="ARBA" id="ARBA00011062"/>
    </source>
</evidence>
<dbReference type="KEGG" id="cpas:Clopa_4042"/>
<dbReference type="EMBL" id="CP003261">
    <property type="protein sequence ID" value="AGK98782.1"/>
    <property type="molecule type" value="Genomic_DNA"/>
</dbReference>
<feature type="binding site" evidence="9">
    <location>
        <position position="96"/>
    </location>
    <ligand>
        <name>a divalent metal cation</name>
        <dbReference type="ChEBI" id="CHEBI:60240"/>
    </ligand>
</feature>
<dbReference type="InterPro" id="IPR002828">
    <property type="entry name" value="SurE-like_Pase/nucleotidase"/>
</dbReference>
<evidence type="ECO:0000256" key="8">
    <source>
        <dbReference type="ARBA" id="ARBA00022801"/>
    </source>
</evidence>
<feature type="domain" description="Survival protein SurE-like phosphatase/nucleotidase" evidence="10">
    <location>
        <begin position="4"/>
        <end position="189"/>
    </location>
</feature>
<dbReference type="InterPro" id="IPR036523">
    <property type="entry name" value="SurE-like_sf"/>
</dbReference>
<evidence type="ECO:0000259" key="10">
    <source>
        <dbReference type="Pfam" id="PF01975"/>
    </source>
</evidence>
<dbReference type="FunFam" id="3.40.1210.10:FF:000001">
    <property type="entry name" value="5'/3'-nucleotidase SurE"/>
    <property type="match status" value="1"/>
</dbReference>
<name>R4K6G5_CLOPA</name>
<dbReference type="HOGENOM" id="CLU_045192_1_3_9"/>
<evidence type="ECO:0000256" key="1">
    <source>
        <dbReference type="ARBA" id="ARBA00000815"/>
    </source>
</evidence>
<dbReference type="HAMAP" id="MF_00060">
    <property type="entry name" value="SurE"/>
    <property type="match status" value="1"/>
</dbReference>
<evidence type="ECO:0000256" key="7">
    <source>
        <dbReference type="ARBA" id="ARBA00022741"/>
    </source>
</evidence>
<dbReference type="Pfam" id="PF01975">
    <property type="entry name" value="SurE"/>
    <property type="match status" value="1"/>
</dbReference>
<evidence type="ECO:0000313" key="11">
    <source>
        <dbReference type="EMBL" id="AGK98782.1"/>
    </source>
</evidence>
<evidence type="ECO:0000256" key="6">
    <source>
        <dbReference type="ARBA" id="ARBA00022723"/>
    </source>
</evidence>
<accession>R4K6G5</accession>
<dbReference type="RefSeq" id="WP_015617057.1">
    <property type="nucleotide sequence ID" value="NC_021182.1"/>
</dbReference>
<proteinExistence type="inferred from homology"/>
<evidence type="ECO:0000313" key="12">
    <source>
        <dbReference type="Proteomes" id="UP000013523"/>
    </source>
</evidence>
<reference evidence="11 12" key="1">
    <citation type="submission" date="2012-01" db="EMBL/GenBank/DDBJ databases">
        <title>Complete sequence of chromosome of Clostridium pasteurianum BC1.</title>
        <authorList>
            <consortium name="US DOE Joint Genome Institute"/>
            <person name="Lucas S."/>
            <person name="Han J."/>
            <person name="Lapidus A."/>
            <person name="Cheng J.-F."/>
            <person name="Goodwin L."/>
            <person name="Pitluck S."/>
            <person name="Peters L."/>
            <person name="Mikhailova N."/>
            <person name="Teshima H."/>
            <person name="Detter J.C."/>
            <person name="Han C."/>
            <person name="Tapia R."/>
            <person name="Land M."/>
            <person name="Hauser L."/>
            <person name="Kyrpides N."/>
            <person name="Ivanova N."/>
            <person name="Pagani I."/>
            <person name="Dunn J."/>
            <person name="Taghavi S."/>
            <person name="Francis A."/>
            <person name="van der Lelie D."/>
            <person name="Woyke T."/>
        </authorList>
    </citation>
    <scope>NUCLEOTIDE SEQUENCE [LARGE SCALE GENOMIC DNA]</scope>
    <source>
        <strain evidence="11 12">BC1</strain>
    </source>
</reference>
<feature type="binding site" evidence="9">
    <location>
        <position position="39"/>
    </location>
    <ligand>
        <name>a divalent metal cation</name>
        <dbReference type="ChEBI" id="CHEBI:60240"/>
    </ligand>
</feature>
<protein>
    <recommendedName>
        <fullName evidence="9">5'-nucleotidase SurE</fullName>
        <ecNumber evidence="9">3.1.3.5</ecNumber>
    </recommendedName>
    <alternativeName>
        <fullName evidence="9">Nucleoside 5'-monophosphate phosphohydrolase</fullName>
    </alternativeName>
</protein>
<keyword evidence="12" id="KW-1185">Reference proteome</keyword>
<dbReference type="NCBIfam" id="NF001490">
    <property type="entry name" value="PRK00346.1-4"/>
    <property type="match status" value="1"/>
</dbReference>
<dbReference type="GO" id="GO:0008254">
    <property type="term" value="F:3'-nucleotidase activity"/>
    <property type="evidence" value="ECO:0007669"/>
    <property type="project" value="TreeGrafter"/>
</dbReference>
<evidence type="ECO:0000256" key="3">
    <source>
        <dbReference type="ARBA" id="ARBA00004496"/>
    </source>
</evidence>
<keyword evidence="6 9" id="KW-0479">Metal-binding</keyword>
<dbReference type="GO" id="GO:0000166">
    <property type="term" value="F:nucleotide binding"/>
    <property type="evidence" value="ECO:0007669"/>
    <property type="project" value="UniProtKB-KW"/>
</dbReference>
<gene>
    <name evidence="9" type="primary">surE</name>
    <name evidence="11" type="ORF">Clopa_4042</name>
</gene>
<comment type="function">
    <text evidence="9">Nucleotidase that shows phosphatase activity on nucleoside 5'-monophosphates.</text>
</comment>
<keyword evidence="7 9" id="KW-0547">Nucleotide-binding</keyword>
<comment type="cofactor">
    <cofactor evidence="9">
        <name>a divalent metal cation</name>
        <dbReference type="ChEBI" id="CHEBI:60240"/>
    </cofactor>
    <text evidence="9">Binds 1 divalent metal cation per subunit.</text>
</comment>
<dbReference type="NCBIfam" id="NF010543">
    <property type="entry name" value="PRK13933.1"/>
    <property type="match status" value="1"/>
</dbReference>
<dbReference type="GO" id="GO:0004309">
    <property type="term" value="F:exopolyphosphatase activity"/>
    <property type="evidence" value="ECO:0007669"/>
    <property type="project" value="TreeGrafter"/>
</dbReference>
<sequence length="251" mass="27702">MRLLLVNDDGINAKGLHTLARELEKYYELTVVAPDSERSACGHSITISQPLTVKRVKIDDLKSPAYSVTGTPADCVRIGMVKLVDKDIDMVVSGINIGANLGNDILYSGTVSAAIEAAINNIPSVAVSVHADKNFKNYSTAAKYAKKILNLAEKNNSYKDVVLNVNVPGLVENNIKGIKICRIGGRVYNHNYENIKKSTDTASFMLNGKINPLHEDDTDVHFLREGYVTLTPLHYDLTNFKILKDVEKWIK</sequence>
<comment type="subcellular location">
    <subcellularLocation>
        <location evidence="3 9">Cytoplasm</location>
    </subcellularLocation>
</comment>
<dbReference type="SUPFAM" id="SSF64167">
    <property type="entry name" value="SurE-like"/>
    <property type="match status" value="1"/>
</dbReference>
<comment type="catalytic activity">
    <reaction evidence="1 9">
        <text>a ribonucleoside 5'-phosphate + H2O = a ribonucleoside + phosphate</text>
        <dbReference type="Rhea" id="RHEA:12484"/>
        <dbReference type="ChEBI" id="CHEBI:15377"/>
        <dbReference type="ChEBI" id="CHEBI:18254"/>
        <dbReference type="ChEBI" id="CHEBI:43474"/>
        <dbReference type="ChEBI" id="CHEBI:58043"/>
        <dbReference type="EC" id="3.1.3.5"/>
    </reaction>
</comment>
<dbReference type="GO" id="GO:0005737">
    <property type="term" value="C:cytoplasm"/>
    <property type="evidence" value="ECO:0007669"/>
    <property type="project" value="UniProtKB-SubCell"/>
</dbReference>
<dbReference type="PANTHER" id="PTHR30457:SF12">
    <property type="entry name" value="5'_3'-NUCLEOTIDASE SURE"/>
    <property type="match status" value="1"/>
</dbReference>
<feature type="binding site" evidence="9">
    <location>
        <position position="9"/>
    </location>
    <ligand>
        <name>a divalent metal cation</name>
        <dbReference type="ChEBI" id="CHEBI:60240"/>
    </ligand>
</feature>
<evidence type="ECO:0000256" key="2">
    <source>
        <dbReference type="ARBA" id="ARBA00001946"/>
    </source>
</evidence>
<dbReference type="NCBIfam" id="TIGR00087">
    <property type="entry name" value="surE"/>
    <property type="match status" value="1"/>
</dbReference>
<dbReference type="GO" id="GO:0046872">
    <property type="term" value="F:metal ion binding"/>
    <property type="evidence" value="ECO:0007669"/>
    <property type="project" value="UniProtKB-UniRule"/>
</dbReference>
<dbReference type="STRING" id="86416.Clopa_4042"/>
<keyword evidence="8 9" id="KW-0378">Hydrolase</keyword>
<dbReference type="PATRIC" id="fig|86416.3.peg.4039"/>
<evidence type="ECO:0000256" key="5">
    <source>
        <dbReference type="ARBA" id="ARBA00022490"/>
    </source>
</evidence>
<organism evidence="11 12">
    <name type="scientific">Clostridium pasteurianum BC1</name>
    <dbReference type="NCBI Taxonomy" id="86416"/>
    <lineage>
        <taxon>Bacteria</taxon>
        <taxon>Bacillati</taxon>
        <taxon>Bacillota</taxon>
        <taxon>Clostridia</taxon>
        <taxon>Eubacteriales</taxon>
        <taxon>Clostridiaceae</taxon>
        <taxon>Clostridium</taxon>
    </lineage>
</organism>
<evidence type="ECO:0000256" key="9">
    <source>
        <dbReference type="HAMAP-Rule" id="MF_00060"/>
    </source>
</evidence>
<dbReference type="OrthoDB" id="9780815at2"/>
<dbReference type="InterPro" id="IPR030048">
    <property type="entry name" value="SurE"/>
</dbReference>
<dbReference type="AlphaFoldDB" id="R4K6G5"/>